<reference evidence="2 3" key="1">
    <citation type="submission" date="2021-03" db="EMBL/GenBank/DDBJ databases">
        <title>Paenibacillus artemisicola MWE-103 whole genome sequence.</title>
        <authorList>
            <person name="Ham Y.J."/>
        </authorList>
    </citation>
    <scope>NUCLEOTIDE SEQUENCE [LARGE SCALE GENOMIC DNA]</scope>
    <source>
        <strain evidence="2 3">MWE-103</strain>
    </source>
</reference>
<feature type="transmembrane region" description="Helical" evidence="1">
    <location>
        <begin position="80"/>
        <end position="102"/>
    </location>
</feature>
<gene>
    <name evidence="2" type="ORF">I8J29_08135</name>
</gene>
<proteinExistence type="predicted"/>
<evidence type="ECO:0000313" key="2">
    <source>
        <dbReference type="EMBL" id="MBO7744158.1"/>
    </source>
</evidence>
<dbReference type="Proteomes" id="UP000670947">
    <property type="component" value="Unassembled WGS sequence"/>
</dbReference>
<dbReference type="RefSeq" id="WP_208847102.1">
    <property type="nucleotide sequence ID" value="NZ_JAGGDJ010000003.1"/>
</dbReference>
<accession>A0ABS3W7A7</accession>
<sequence>MYVVSIFEHSLKLELAISELEQHRVMREDIVAVPMNKQAREKSYFDPYNTDGLNMFLVSVLATIMMLLGVIYGFRLYWGPILWGMIGLASGTAIGFALDKAVKTASRKKKLKANIRDVILLVKCGEKHARLIEDILISHQALSVAVIANNRLDLEAAESE</sequence>
<keyword evidence="1" id="KW-1133">Transmembrane helix</keyword>
<keyword evidence="3" id="KW-1185">Reference proteome</keyword>
<comment type="caution">
    <text evidence="2">The sequence shown here is derived from an EMBL/GenBank/DDBJ whole genome shotgun (WGS) entry which is preliminary data.</text>
</comment>
<evidence type="ECO:0000256" key="1">
    <source>
        <dbReference type="SAM" id="Phobius"/>
    </source>
</evidence>
<evidence type="ECO:0000313" key="3">
    <source>
        <dbReference type="Proteomes" id="UP000670947"/>
    </source>
</evidence>
<dbReference type="EMBL" id="JAGGDJ010000003">
    <property type="protein sequence ID" value="MBO7744158.1"/>
    <property type="molecule type" value="Genomic_DNA"/>
</dbReference>
<organism evidence="2 3">
    <name type="scientific">Paenibacillus artemisiicola</name>
    <dbReference type="NCBI Taxonomy" id="1172618"/>
    <lineage>
        <taxon>Bacteria</taxon>
        <taxon>Bacillati</taxon>
        <taxon>Bacillota</taxon>
        <taxon>Bacilli</taxon>
        <taxon>Bacillales</taxon>
        <taxon>Paenibacillaceae</taxon>
        <taxon>Paenibacillus</taxon>
    </lineage>
</organism>
<name>A0ABS3W7A7_9BACL</name>
<keyword evidence="1" id="KW-0472">Membrane</keyword>
<protein>
    <submittedName>
        <fullName evidence="2">Uncharacterized protein</fullName>
    </submittedName>
</protein>
<feature type="transmembrane region" description="Helical" evidence="1">
    <location>
        <begin position="52"/>
        <end position="74"/>
    </location>
</feature>
<keyword evidence="1" id="KW-0812">Transmembrane</keyword>